<name>A0AAJ0D4H9_9PEZI</name>
<proteinExistence type="predicted"/>
<organism evidence="2 3">
    <name type="scientific">Extremus antarcticus</name>
    <dbReference type="NCBI Taxonomy" id="702011"/>
    <lineage>
        <taxon>Eukaryota</taxon>
        <taxon>Fungi</taxon>
        <taxon>Dikarya</taxon>
        <taxon>Ascomycota</taxon>
        <taxon>Pezizomycotina</taxon>
        <taxon>Dothideomycetes</taxon>
        <taxon>Dothideomycetidae</taxon>
        <taxon>Mycosphaerellales</taxon>
        <taxon>Extremaceae</taxon>
        <taxon>Extremus</taxon>
    </lineage>
</organism>
<keyword evidence="3" id="KW-1185">Reference proteome</keyword>
<accession>A0AAJ0D4H9</accession>
<feature type="region of interest" description="Disordered" evidence="1">
    <location>
        <begin position="20"/>
        <end position="134"/>
    </location>
</feature>
<feature type="compositionally biased region" description="Basic and acidic residues" evidence="1">
    <location>
        <begin position="67"/>
        <end position="94"/>
    </location>
</feature>
<evidence type="ECO:0000313" key="2">
    <source>
        <dbReference type="EMBL" id="KAK3045457.1"/>
    </source>
</evidence>
<feature type="compositionally biased region" description="Polar residues" evidence="1">
    <location>
        <begin position="41"/>
        <end position="54"/>
    </location>
</feature>
<dbReference type="EMBL" id="JAWDJX010000242">
    <property type="protein sequence ID" value="KAK3045457.1"/>
    <property type="molecule type" value="Genomic_DNA"/>
</dbReference>
<dbReference type="Proteomes" id="UP001271007">
    <property type="component" value="Unassembled WGS sequence"/>
</dbReference>
<protein>
    <submittedName>
        <fullName evidence="2">Uncharacterized protein</fullName>
    </submittedName>
</protein>
<reference evidence="2" key="1">
    <citation type="submission" date="2023-04" db="EMBL/GenBank/DDBJ databases">
        <title>Black Yeasts Isolated from many extreme environments.</title>
        <authorList>
            <person name="Coleine C."/>
            <person name="Stajich J.E."/>
            <person name="Selbmann L."/>
        </authorList>
    </citation>
    <scope>NUCLEOTIDE SEQUENCE</scope>
    <source>
        <strain evidence="2">CCFEE 5312</strain>
    </source>
</reference>
<sequence length="134" mass="15467">MQRVVDSRHAIRCVVGLEFAHRNEKQDKQAALSIWRPASRGSGSLQDQHQQSTIPREPKKFRKRKRTPDEELGDGREADFTREEDMEAEKDGKEGGAWSVRVRRRFSPLNAEDGRERRRRRRERSTGRAVGSGG</sequence>
<dbReference type="AlphaFoldDB" id="A0AAJ0D4H9"/>
<gene>
    <name evidence="2" type="ORF">LTR09_012953</name>
</gene>
<evidence type="ECO:0000313" key="3">
    <source>
        <dbReference type="Proteomes" id="UP001271007"/>
    </source>
</evidence>
<evidence type="ECO:0000256" key="1">
    <source>
        <dbReference type="SAM" id="MobiDB-lite"/>
    </source>
</evidence>
<comment type="caution">
    <text evidence="2">The sequence shown here is derived from an EMBL/GenBank/DDBJ whole genome shotgun (WGS) entry which is preliminary data.</text>
</comment>